<proteinExistence type="predicted"/>
<gene>
    <name evidence="1" type="ORF">DTL42_08075</name>
</gene>
<organism evidence="1 2">
    <name type="scientific">Bremerella cremea</name>
    <dbReference type="NCBI Taxonomy" id="1031537"/>
    <lineage>
        <taxon>Bacteria</taxon>
        <taxon>Pseudomonadati</taxon>
        <taxon>Planctomycetota</taxon>
        <taxon>Planctomycetia</taxon>
        <taxon>Pirellulales</taxon>
        <taxon>Pirellulaceae</taxon>
        <taxon>Bremerella</taxon>
    </lineage>
</organism>
<comment type="caution">
    <text evidence="1">The sequence shown here is derived from an EMBL/GenBank/DDBJ whole genome shotgun (WGS) entry which is preliminary data.</text>
</comment>
<name>A0A368KTA7_9BACT</name>
<dbReference type="OrthoDB" id="247609at2"/>
<evidence type="ECO:0000313" key="1">
    <source>
        <dbReference type="EMBL" id="RCS52783.1"/>
    </source>
</evidence>
<sequence length="381" mass="42699">MSPPSEPVQADAWHLRSLAFCITFWLFGCASLAHADRLILRDLTLIQNVTVIAFDEEGVKVTDKSLIPWHEIELGTISPDKQADFDRLRDELGIPLFRIHQRLKVGDYAGAREPAEQVFPRYKDRNSNVAYMVCQATMWGRLAEGNRATALEAYFCCLRILRSNKVEVNQLPGSRHLKYDKSTGLTSDLLPVFFDKEQAAEGIPRAITAAKSLGSGTPDGVFVYLSSLLIAAEQYPEADIWTKKIRSGNTILKEWPELLSAYKFIQTGELSEARNLLEPKIHAFEPWNRPVAWYLLGLSGTRSKEFITIENGILDLLHLPAIYGQDHPALTAAALAEAKLALQRIQQTDQATGVRQQLLFFYGGTLHAEQLRTKPKPTSNP</sequence>
<dbReference type="RefSeq" id="WP_114368208.1">
    <property type="nucleotide sequence ID" value="NZ_QPEX01000011.1"/>
</dbReference>
<protein>
    <recommendedName>
        <fullName evidence="3">Tetratricopeptide repeat protein</fullName>
    </recommendedName>
</protein>
<accession>A0A368KTA7</accession>
<evidence type="ECO:0008006" key="3">
    <source>
        <dbReference type="Google" id="ProtNLM"/>
    </source>
</evidence>
<evidence type="ECO:0000313" key="2">
    <source>
        <dbReference type="Proteomes" id="UP000253562"/>
    </source>
</evidence>
<reference evidence="1 2" key="1">
    <citation type="submission" date="2018-07" db="EMBL/GenBank/DDBJ databases">
        <title>Comparative genomes isolates from brazilian mangrove.</title>
        <authorList>
            <person name="De Araujo J.E."/>
            <person name="Taketani R.G."/>
            <person name="Silva M.C.P."/>
            <person name="Lourenco M.V."/>
            <person name="Oliveira V.M."/>
            <person name="Andreote F.D."/>
        </authorList>
    </citation>
    <scope>NUCLEOTIDE SEQUENCE [LARGE SCALE GENOMIC DNA]</scope>
    <source>
        <strain evidence="1 2">HEX PRIS-MGV</strain>
    </source>
</reference>
<dbReference type="Proteomes" id="UP000253562">
    <property type="component" value="Unassembled WGS sequence"/>
</dbReference>
<dbReference type="EMBL" id="QPEX01000011">
    <property type="protein sequence ID" value="RCS52783.1"/>
    <property type="molecule type" value="Genomic_DNA"/>
</dbReference>
<dbReference type="AlphaFoldDB" id="A0A368KTA7"/>